<evidence type="ECO:0000313" key="3">
    <source>
        <dbReference type="EMBL" id="GGX62427.1"/>
    </source>
</evidence>
<dbReference type="AlphaFoldDB" id="A0A918KIH1"/>
<organism evidence="3 4">
    <name type="scientific">Litorimonas cladophorae</name>
    <dbReference type="NCBI Taxonomy" id="1220491"/>
    <lineage>
        <taxon>Bacteria</taxon>
        <taxon>Pseudomonadati</taxon>
        <taxon>Pseudomonadota</taxon>
        <taxon>Alphaproteobacteria</taxon>
        <taxon>Maricaulales</taxon>
        <taxon>Robiginitomaculaceae</taxon>
    </lineage>
</organism>
<protein>
    <recommendedName>
        <fullName evidence="2">Putative auto-transporter adhesin head GIN domain-containing protein</fullName>
    </recommendedName>
</protein>
<name>A0A918KIH1_9PROT</name>
<evidence type="ECO:0000256" key="1">
    <source>
        <dbReference type="SAM" id="SignalP"/>
    </source>
</evidence>
<dbReference type="Pfam" id="PF10988">
    <property type="entry name" value="DUF2807"/>
    <property type="match status" value="1"/>
</dbReference>
<accession>A0A918KIH1</accession>
<dbReference type="RefSeq" id="WP_189582286.1">
    <property type="nucleotide sequence ID" value="NZ_BMYV01000001.1"/>
</dbReference>
<sequence>MSFKTLIGAASAMAVLLTAPSVFAHDVEVEVEESYDLKGFDKITIEGVYHLDVKVGDGFSVETSGTKKDMDKIHVYVENGALVLGRKDNEGRKNNNNHGVNAVVTLPSLKAMEIAGVVSGDVSRIDTDEFELEFAGVGELDLSGKCGDLVIDMAGIGELDAKDLKCRDVEVNLAGMGEASVYASDRVDANAAGMGQIDVYGNPDVVQKSSAFLSKVHIR</sequence>
<dbReference type="Gene3D" id="2.160.20.120">
    <property type="match status" value="2"/>
</dbReference>
<comment type="caution">
    <text evidence="3">The sequence shown here is derived from an EMBL/GenBank/DDBJ whole genome shotgun (WGS) entry which is preliminary data.</text>
</comment>
<feature type="chain" id="PRO_5037619153" description="Putative auto-transporter adhesin head GIN domain-containing protein" evidence="1">
    <location>
        <begin position="25"/>
        <end position="219"/>
    </location>
</feature>
<evidence type="ECO:0000259" key="2">
    <source>
        <dbReference type="Pfam" id="PF10988"/>
    </source>
</evidence>
<proteinExistence type="predicted"/>
<gene>
    <name evidence="3" type="ORF">GCM10011309_10500</name>
</gene>
<keyword evidence="1" id="KW-0732">Signal</keyword>
<reference evidence="3 4" key="1">
    <citation type="journal article" date="2014" name="Int. J. Syst. Evol. Microbiol.">
        <title>Complete genome sequence of Corynebacterium casei LMG S-19264T (=DSM 44701T), isolated from a smear-ripened cheese.</title>
        <authorList>
            <consortium name="US DOE Joint Genome Institute (JGI-PGF)"/>
            <person name="Walter F."/>
            <person name="Albersmeier A."/>
            <person name="Kalinowski J."/>
            <person name="Ruckert C."/>
        </authorList>
    </citation>
    <scope>NUCLEOTIDE SEQUENCE [LARGE SCALE GENOMIC DNA]</scope>
    <source>
        <strain evidence="3 4">KCTC 23968</strain>
    </source>
</reference>
<dbReference type="PANTHER" id="PTHR39200">
    <property type="entry name" value="HYPOTHETICAL EXPORTED PROTEIN"/>
    <property type="match status" value="1"/>
</dbReference>
<feature type="domain" description="Putative auto-transporter adhesin head GIN" evidence="2">
    <location>
        <begin position="39"/>
        <end position="203"/>
    </location>
</feature>
<dbReference type="Proteomes" id="UP000600865">
    <property type="component" value="Unassembled WGS sequence"/>
</dbReference>
<keyword evidence="4" id="KW-1185">Reference proteome</keyword>
<dbReference type="InterPro" id="IPR021255">
    <property type="entry name" value="DUF2807"/>
</dbReference>
<evidence type="ECO:0000313" key="4">
    <source>
        <dbReference type="Proteomes" id="UP000600865"/>
    </source>
</evidence>
<dbReference type="PANTHER" id="PTHR39200:SF1">
    <property type="entry name" value="AUTO-TRANSPORTER ADHESIN HEAD GIN DOMAIN-CONTAINING PROTEIN-RELATED"/>
    <property type="match status" value="1"/>
</dbReference>
<dbReference type="EMBL" id="BMYV01000001">
    <property type="protein sequence ID" value="GGX62427.1"/>
    <property type="molecule type" value="Genomic_DNA"/>
</dbReference>
<feature type="signal peptide" evidence="1">
    <location>
        <begin position="1"/>
        <end position="24"/>
    </location>
</feature>